<organism evidence="2 3">
    <name type="scientific">Hungatella hathewayi</name>
    <dbReference type="NCBI Taxonomy" id="154046"/>
    <lineage>
        <taxon>Bacteria</taxon>
        <taxon>Bacillati</taxon>
        <taxon>Bacillota</taxon>
        <taxon>Clostridia</taxon>
        <taxon>Lachnospirales</taxon>
        <taxon>Lachnospiraceae</taxon>
        <taxon>Hungatella</taxon>
    </lineage>
</organism>
<keyword evidence="1" id="KW-1133">Transmembrane helix</keyword>
<sequence>MEQNHGRNSLLEKELKKGVVKSTAPIGLIITALGLGIVMIVGSYLIKYIRGPLPLNEVYNTEQVKNEYVTLHVQYVLDSFMETYKTRSGIRTKSDTYYLILDEELGAIPVRSSVSRSEELERIMDETWDYLNGVREAPPQGSTITGTMKRMKDEGEKYYQRALDYYELEGGGENYYLWDGLLDNQTPGSAMMTTALGAVLMCLGLFILSRLLKKGHIESIQSFLDSHPEVTRDYLEADFQSAEKLAGRFWVGRYFTYGAYDKPEILSNEEITRAWYQVRSVGRSSVQELVCLTRDGREHSFSMNQKTANQVISQYQAINPELAKKMGLRDKAVMNGGLEENS</sequence>
<accession>A0A173ZFJ4</accession>
<dbReference type="AlphaFoldDB" id="A0A173ZFJ4"/>
<keyword evidence="1" id="KW-0472">Membrane</keyword>
<dbReference type="EMBL" id="CYZE01000002">
    <property type="protein sequence ID" value="CUN75011.1"/>
    <property type="molecule type" value="Genomic_DNA"/>
</dbReference>
<protein>
    <submittedName>
        <fullName evidence="2">Uncharacterized protein</fullName>
    </submittedName>
</protein>
<evidence type="ECO:0000256" key="1">
    <source>
        <dbReference type="SAM" id="Phobius"/>
    </source>
</evidence>
<proteinExistence type="predicted"/>
<gene>
    <name evidence="2" type="ORF">ERS852407_00992</name>
</gene>
<dbReference type="RefSeq" id="WP_055653259.1">
    <property type="nucleotide sequence ID" value="NZ_CABIXC010000002.1"/>
</dbReference>
<dbReference type="Pfam" id="PF20456">
    <property type="entry name" value="DUF6709"/>
    <property type="match status" value="1"/>
</dbReference>
<evidence type="ECO:0000313" key="3">
    <source>
        <dbReference type="Proteomes" id="UP000095651"/>
    </source>
</evidence>
<dbReference type="Proteomes" id="UP000095651">
    <property type="component" value="Unassembled WGS sequence"/>
</dbReference>
<name>A0A173ZFJ4_9FIRM</name>
<keyword evidence="1" id="KW-0812">Transmembrane</keyword>
<dbReference type="InterPro" id="IPR046555">
    <property type="entry name" value="DUF6709"/>
</dbReference>
<reference evidence="2 3" key="1">
    <citation type="submission" date="2015-09" db="EMBL/GenBank/DDBJ databases">
        <authorList>
            <consortium name="Pathogen Informatics"/>
        </authorList>
    </citation>
    <scope>NUCLEOTIDE SEQUENCE [LARGE SCALE GENOMIC DNA]</scope>
    <source>
        <strain evidence="2 3">2789STDY5608850</strain>
    </source>
</reference>
<feature type="transmembrane region" description="Helical" evidence="1">
    <location>
        <begin position="26"/>
        <end position="46"/>
    </location>
</feature>
<feature type="transmembrane region" description="Helical" evidence="1">
    <location>
        <begin position="190"/>
        <end position="212"/>
    </location>
</feature>
<evidence type="ECO:0000313" key="2">
    <source>
        <dbReference type="EMBL" id="CUN75011.1"/>
    </source>
</evidence>